<dbReference type="OrthoDB" id="9804578at2"/>
<evidence type="ECO:0000256" key="11">
    <source>
        <dbReference type="SAM" id="MobiDB-lite"/>
    </source>
</evidence>
<comment type="caution">
    <text evidence="12">The sequence shown here is derived from an EMBL/GenBank/DDBJ whole genome shotgun (WGS) entry which is preliminary data.</text>
</comment>
<dbReference type="PROSITE" id="PS00167">
    <property type="entry name" value="TRP_SYNTHASE_ALPHA"/>
    <property type="match status" value="1"/>
</dbReference>
<keyword evidence="5 9" id="KW-0822">Tryptophan biosynthesis</keyword>
<dbReference type="Gene3D" id="3.20.20.70">
    <property type="entry name" value="Aldolase class I"/>
    <property type="match status" value="1"/>
</dbReference>
<evidence type="ECO:0000256" key="7">
    <source>
        <dbReference type="ARBA" id="ARBA00023239"/>
    </source>
</evidence>
<dbReference type="AlphaFoldDB" id="A0A495DV97"/>
<keyword evidence="7 9" id="KW-0456">Lyase</keyword>
<comment type="similarity">
    <text evidence="9 10">Belongs to the TrpA family.</text>
</comment>
<protein>
    <recommendedName>
        <fullName evidence="9">Tryptophan synthase alpha chain</fullName>
        <ecNumber evidence="9">4.2.1.20</ecNumber>
    </recommendedName>
</protein>
<reference evidence="12 13" key="1">
    <citation type="submission" date="2018-10" db="EMBL/GenBank/DDBJ databases">
        <title>Genomic Encyclopedia of Type Strains, Phase IV (KMG-IV): sequencing the most valuable type-strain genomes for metagenomic binning, comparative biology and taxonomic classification.</title>
        <authorList>
            <person name="Goeker M."/>
        </authorList>
    </citation>
    <scope>NUCLEOTIDE SEQUENCE [LARGE SCALE GENOMIC DNA]</scope>
    <source>
        <strain evidence="12 13">DSM 25586</strain>
    </source>
</reference>
<evidence type="ECO:0000256" key="1">
    <source>
        <dbReference type="ARBA" id="ARBA00003365"/>
    </source>
</evidence>
<evidence type="ECO:0000256" key="10">
    <source>
        <dbReference type="RuleBase" id="RU003662"/>
    </source>
</evidence>
<comment type="subunit">
    <text evidence="3 9">Tetramer of two alpha and two beta chains.</text>
</comment>
<evidence type="ECO:0000256" key="9">
    <source>
        <dbReference type="HAMAP-Rule" id="MF_00131"/>
    </source>
</evidence>
<evidence type="ECO:0000256" key="3">
    <source>
        <dbReference type="ARBA" id="ARBA00011270"/>
    </source>
</evidence>
<comment type="pathway">
    <text evidence="2 9">Amino-acid biosynthesis; L-tryptophan biosynthesis; L-tryptophan from chorismate: step 5/5.</text>
</comment>
<dbReference type="InterPro" id="IPR013785">
    <property type="entry name" value="Aldolase_TIM"/>
</dbReference>
<keyword evidence="4 9" id="KW-0028">Amino-acid biosynthesis</keyword>
<dbReference type="GO" id="GO:0004834">
    <property type="term" value="F:tryptophan synthase activity"/>
    <property type="evidence" value="ECO:0007669"/>
    <property type="project" value="UniProtKB-UniRule"/>
</dbReference>
<dbReference type="InterPro" id="IPR018204">
    <property type="entry name" value="Trp_synthase_alpha_AS"/>
</dbReference>
<sequence length="286" mass="29495">MSTTHDGAQDTTKPAAQLNDAQHASKSAAAIDRARAQGRAALIGYLPAGYPSVEATIAAGIALAENGADLIEIGIPYSDPVMDGQVIQAATTEALANGFHVRQVFDVVRGITSKTDAAVLVMTYWNPVVRMGVDEFSRRLAEAGGAGLITPDLIPDEAAEWMAASDRYGLDRVFLVAPSSSPERMKRTVEASRGFVYAVSIMGVTGARTSVSSAAKDVVAAAHAAGAERVCVGLGVSNAGHVREIAEYADGVIVGTALVAAIRDGGVDAVASLTKDLSTGLTREEA</sequence>
<dbReference type="UniPathway" id="UPA00035">
    <property type="reaction ID" value="UER00044"/>
</dbReference>
<dbReference type="PANTHER" id="PTHR43406:SF1">
    <property type="entry name" value="TRYPTOPHAN SYNTHASE ALPHA CHAIN, CHLOROPLASTIC"/>
    <property type="match status" value="1"/>
</dbReference>
<dbReference type="NCBIfam" id="TIGR00262">
    <property type="entry name" value="trpA"/>
    <property type="match status" value="1"/>
</dbReference>
<feature type="active site" description="Proton acceptor" evidence="9">
    <location>
        <position position="72"/>
    </location>
</feature>
<dbReference type="GO" id="GO:0005829">
    <property type="term" value="C:cytosol"/>
    <property type="evidence" value="ECO:0007669"/>
    <property type="project" value="TreeGrafter"/>
</dbReference>
<dbReference type="FunFam" id="3.20.20.70:FF:000037">
    <property type="entry name" value="Tryptophan synthase alpha chain"/>
    <property type="match status" value="1"/>
</dbReference>
<evidence type="ECO:0000256" key="5">
    <source>
        <dbReference type="ARBA" id="ARBA00022822"/>
    </source>
</evidence>
<keyword evidence="6 9" id="KW-0057">Aromatic amino acid biosynthesis</keyword>
<evidence type="ECO:0000256" key="8">
    <source>
        <dbReference type="ARBA" id="ARBA00049047"/>
    </source>
</evidence>
<feature type="region of interest" description="Disordered" evidence="11">
    <location>
        <begin position="1"/>
        <end position="24"/>
    </location>
</feature>
<evidence type="ECO:0000256" key="4">
    <source>
        <dbReference type="ARBA" id="ARBA00022605"/>
    </source>
</evidence>
<comment type="catalytic activity">
    <reaction evidence="8 9">
        <text>(1S,2R)-1-C-(indol-3-yl)glycerol 3-phosphate + L-serine = D-glyceraldehyde 3-phosphate + L-tryptophan + H2O</text>
        <dbReference type="Rhea" id="RHEA:10532"/>
        <dbReference type="ChEBI" id="CHEBI:15377"/>
        <dbReference type="ChEBI" id="CHEBI:33384"/>
        <dbReference type="ChEBI" id="CHEBI:57912"/>
        <dbReference type="ChEBI" id="CHEBI:58866"/>
        <dbReference type="ChEBI" id="CHEBI:59776"/>
        <dbReference type="EC" id="4.2.1.20"/>
    </reaction>
</comment>
<dbReference type="EMBL" id="RBIR01000015">
    <property type="protein sequence ID" value="RKR08129.1"/>
    <property type="molecule type" value="Genomic_DNA"/>
</dbReference>
<dbReference type="EC" id="4.2.1.20" evidence="9"/>
<evidence type="ECO:0000313" key="13">
    <source>
        <dbReference type="Proteomes" id="UP000276055"/>
    </source>
</evidence>
<evidence type="ECO:0000313" key="12">
    <source>
        <dbReference type="EMBL" id="RKR08129.1"/>
    </source>
</evidence>
<name>A0A495DV97_9MICC</name>
<evidence type="ECO:0000256" key="2">
    <source>
        <dbReference type="ARBA" id="ARBA00004733"/>
    </source>
</evidence>
<organism evidence="12 13">
    <name type="scientific">Arthrobacter oryzae</name>
    <dbReference type="NCBI Taxonomy" id="409290"/>
    <lineage>
        <taxon>Bacteria</taxon>
        <taxon>Bacillati</taxon>
        <taxon>Actinomycetota</taxon>
        <taxon>Actinomycetes</taxon>
        <taxon>Micrococcales</taxon>
        <taxon>Micrococcaceae</taxon>
        <taxon>Arthrobacter</taxon>
    </lineage>
</organism>
<dbReference type="CDD" id="cd04724">
    <property type="entry name" value="Tryptophan_synthase_alpha"/>
    <property type="match status" value="1"/>
</dbReference>
<proteinExistence type="inferred from homology"/>
<dbReference type="InterPro" id="IPR011060">
    <property type="entry name" value="RibuloseP-bd_barrel"/>
</dbReference>
<evidence type="ECO:0000256" key="6">
    <source>
        <dbReference type="ARBA" id="ARBA00023141"/>
    </source>
</evidence>
<accession>A0A495DV97</accession>
<feature type="active site" description="Proton acceptor" evidence="9">
    <location>
        <position position="83"/>
    </location>
</feature>
<dbReference type="Pfam" id="PF00290">
    <property type="entry name" value="Trp_syntA"/>
    <property type="match status" value="1"/>
</dbReference>
<comment type="function">
    <text evidence="1 9">The alpha subunit is responsible for the aldol cleavage of indoleglycerol phosphate to indole and glyceraldehyde 3-phosphate.</text>
</comment>
<gene>
    <name evidence="9" type="primary">trpA</name>
    <name evidence="12" type="ORF">C8D78_3941</name>
</gene>
<dbReference type="Proteomes" id="UP000276055">
    <property type="component" value="Unassembled WGS sequence"/>
</dbReference>
<dbReference type="InterPro" id="IPR002028">
    <property type="entry name" value="Trp_synthase_suA"/>
</dbReference>
<dbReference type="SUPFAM" id="SSF51366">
    <property type="entry name" value="Ribulose-phoshate binding barrel"/>
    <property type="match status" value="1"/>
</dbReference>
<dbReference type="HAMAP" id="MF_00131">
    <property type="entry name" value="Trp_synth_alpha"/>
    <property type="match status" value="1"/>
</dbReference>
<dbReference type="PANTHER" id="PTHR43406">
    <property type="entry name" value="TRYPTOPHAN SYNTHASE, ALPHA CHAIN"/>
    <property type="match status" value="1"/>
</dbReference>